<dbReference type="GO" id="GO:0030975">
    <property type="term" value="F:thiamine binding"/>
    <property type="evidence" value="ECO:0007669"/>
    <property type="project" value="InterPro"/>
</dbReference>
<evidence type="ECO:0000256" key="2">
    <source>
        <dbReference type="ARBA" id="ARBA00022741"/>
    </source>
</evidence>
<evidence type="ECO:0000313" key="7">
    <source>
        <dbReference type="EMBL" id="PSH59268.1"/>
    </source>
</evidence>
<dbReference type="SUPFAM" id="SSF63999">
    <property type="entry name" value="Thiamin pyrophosphokinase, catalytic domain"/>
    <property type="match status" value="1"/>
</dbReference>
<organism evidence="7 8">
    <name type="scientific">Phyllobacterium endophyticum</name>
    <dbReference type="NCBI Taxonomy" id="1149773"/>
    <lineage>
        <taxon>Bacteria</taxon>
        <taxon>Pseudomonadati</taxon>
        <taxon>Pseudomonadota</taxon>
        <taxon>Alphaproteobacteria</taxon>
        <taxon>Hyphomicrobiales</taxon>
        <taxon>Phyllobacteriaceae</taxon>
        <taxon>Phyllobacterium</taxon>
    </lineage>
</organism>
<dbReference type="Gene3D" id="3.40.50.10240">
    <property type="entry name" value="Thiamin pyrophosphokinase, catalytic domain"/>
    <property type="match status" value="1"/>
</dbReference>
<dbReference type="GO" id="GO:0016301">
    <property type="term" value="F:kinase activity"/>
    <property type="evidence" value="ECO:0007669"/>
    <property type="project" value="UniProtKB-KW"/>
</dbReference>
<dbReference type="EMBL" id="PGGN01000001">
    <property type="protein sequence ID" value="PSH59268.1"/>
    <property type="molecule type" value="Genomic_DNA"/>
</dbReference>
<dbReference type="Pfam" id="PF04263">
    <property type="entry name" value="TPK_catalytic"/>
    <property type="match status" value="1"/>
</dbReference>
<dbReference type="RefSeq" id="WP_106714566.1">
    <property type="nucleotide sequence ID" value="NZ_JACHXT010000002.1"/>
</dbReference>
<keyword evidence="4" id="KW-0067">ATP-binding</keyword>
<dbReference type="AlphaFoldDB" id="A0A2P7AYH9"/>
<dbReference type="GO" id="GO:0005524">
    <property type="term" value="F:ATP binding"/>
    <property type="evidence" value="ECO:0007669"/>
    <property type="project" value="UniProtKB-KW"/>
</dbReference>
<dbReference type="NCBIfam" id="TIGR01378">
    <property type="entry name" value="thi_PPkinase"/>
    <property type="match status" value="1"/>
</dbReference>
<dbReference type="InterPro" id="IPR053149">
    <property type="entry name" value="TPK"/>
</dbReference>
<feature type="domain" description="Thiamin pyrophosphokinase thiamin-binding" evidence="6">
    <location>
        <begin position="140"/>
        <end position="203"/>
    </location>
</feature>
<keyword evidence="2" id="KW-0547">Nucleotide-binding</keyword>
<evidence type="ECO:0000256" key="4">
    <source>
        <dbReference type="ARBA" id="ARBA00022840"/>
    </source>
</evidence>
<keyword evidence="1" id="KW-0808">Transferase</keyword>
<evidence type="ECO:0000313" key="8">
    <source>
        <dbReference type="Proteomes" id="UP000241158"/>
    </source>
</evidence>
<evidence type="ECO:0000256" key="1">
    <source>
        <dbReference type="ARBA" id="ARBA00022679"/>
    </source>
</evidence>
<dbReference type="CDD" id="cd07995">
    <property type="entry name" value="TPK"/>
    <property type="match status" value="1"/>
</dbReference>
<dbReference type="Pfam" id="PF04265">
    <property type="entry name" value="TPK_B1_binding"/>
    <property type="match status" value="1"/>
</dbReference>
<gene>
    <name evidence="7" type="ORF">CU100_00190</name>
</gene>
<keyword evidence="3 7" id="KW-0418">Kinase</keyword>
<evidence type="ECO:0000259" key="6">
    <source>
        <dbReference type="SMART" id="SM00983"/>
    </source>
</evidence>
<dbReference type="InterPro" id="IPR036371">
    <property type="entry name" value="TPK_B1-bd_sf"/>
</dbReference>
<comment type="caution">
    <text evidence="7">The sequence shown here is derived from an EMBL/GenBank/DDBJ whole genome shotgun (WGS) entry which is preliminary data.</text>
</comment>
<dbReference type="GO" id="GO:0006772">
    <property type="term" value="P:thiamine metabolic process"/>
    <property type="evidence" value="ECO:0007669"/>
    <property type="project" value="UniProtKB-UniRule"/>
</dbReference>
<sequence>MSKFVLLLGGGLHVTDRLRHQVAGARVLAADGGIAHAAALGLEPELWLGDFDSASAQLEAQYAGVPRMEFPAEKDMTDGELALNEAYRLGATEVILCGAFGGERTDHALLHLTMATRFAAEGRKLILSSGYEEAHPLVAGAYAFDFSDGTPFSIVAFSQLRGLFISGARWPLKNMELSFGSSLTVSNAVRGQLHVSLRSGEAILIAAPEVA</sequence>
<dbReference type="GO" id="GO:0009229">
    <property type="term" value="P:thiamine diphosphate biosynthetic process"/>
    <property type="evidence" value="ECO:0007669"/>
    <property type="project" value="InterPro"/>
</dbReference>
<dbReference type="SMART" id="SM00983">
    <property type="entry name" value="TPK_B1_binding"/>
    <property type="match status" value="1"/>
</dbReference>
<dbReference type="Proteomes" id="UP000241158">
    <property type="component" value="Unassembled WGS sequence"/>
</dbReference>
<reference evidence="8" key="1">
    <citation type="submission" date="2017-11" db="EMBL/GenBank/DDBJ databases">
        <authorList>
            <person name="Kuznetsova I."/>
            <person name="Sazanova A."/>
            <person name="Chirak E."/>
            <person name="Safronova V."/>
            <person name="Willems A."/>
        </authorList>
    </citation>
    <scope>NUCLEOTIDE SEQUENCE [LARGE SCALE GENOMIC DNA]</scope>
    <source>
        <strain evidence="8">PEPV15</strain>
    </source>
</reference>
<dbReference type="InterPro" id="IPR007371">
    <property type="entry name" value="TPK_catalytic"/>
</dbReference>
<accession>A0A2P7AYH9</accession>
<dbReference type="InterPro" id="IPR006282">
    <property type="entry name" value="Thi_PPkinase"/>
</dbReference>
<dbReference type="InterPro" id="IPR036759">
    <property type="entry name" value="TPK_catalytic_sf"/>
</dbReference>
<proteinExistence type="predicted"/>
<dbReference type="InterPro" id="IPR007373">
    <property type="entry name" value="Thiamin_PyroPKinase_B1-bd"/>
</dbReference>
<dbReference type="GO" id="GO:0004788">
    <property type="term" value="F:thiamine diphosphokinase activity"/>
    <property type="evidence" value="ECO:0007669"/>
    <property type="project" value="UniProtKB-UniRule"/>
</dbReference>
<dbReference type="PANTHER" id="PTHR41299:SF1">
    <property type="entry name" value="THIAMINE PYROPHOSPHOKINASE"/>
    <property type="match status" value="1"/>
</dbReference>
<dbReference type="PANTHER" id="PTHR41299">
    <property type="entry name" value="THIAMINE PYROPHOSPHOKINASE"/>
    <property type="match status" value="1"/>
</dbReference>
<protein>
    <recommendedName>
        <fullName evidence="5">Thiamine diphosphokinase</fullName>
        <ecNumber evidence="5">2.7.6.2</ecNumber>
    </recommendedName>
</protein>
<keyword evidence="8" id="KW-1185">Reference proteome</keyword>
<dbReference type="OrthoDB" id="9804377at2"/>
<dbReference type="EC" id="2.7.6.2" evidence="5"/>
<name>A0A2P7AYH9_9HYPH</name>
<evidence type="ECO:0000256" key="5">
    <source>
        <dbReference type="NCBIfam" id="TIGR01378"/>
    </source>
</evidence>
<evidence type="ECO:0000256" key="3">
    <source>
        <dbReference type="ARBA" id="ARBA00022777"/>
    </source>
</evidence>
<dbReference type="SUPFAM" id="SSF63862">
    <property type="entry name" value="Thiamin pyrophosphokinase, substrate-binding domain"/>
    <property type="match status" value="1"/>
</dbReference>